<evidence type="ECO:0000256" key="1">
    <source>
        <dbReference type="ARBA" id="ARBA00004651"/>
    </source>
</evidence>
<evidence type="ECO:0000259" key="9">
    <source>
        <dbReference type="Pfam" id="PF21082"/>
    </source>
</evidence>
<dbReference type="InterPro" id="IPR010920">
    <property type="entry name" value="LSM_dom_sf"/>
</dbReference>
<evidence type="ECO:0000256" key="6">
    <source>
        <dbReference type="ARBA" id="ARBA00023136"/>
    </source>
</evidence>
<evidence type="ECO:0000256" key="3">
    <source>
        <dbReference type="ARBA" id="ARBA00022475"/>
    </source>
</evidence>
<dbReference type="SUPFAM" id="SSF50182">
    <property type="entry name" value="Sm-like ribonucleoproteins"/>
    <property type="match status" value="1"/>
</dbReference>
<feature type="domain" description="Mechanosensitive ion channel MscS C-terminal" evidence="9">
    <location>
        <begin position="195"/>
        <end position="276"/>
    </location>
</feature>
<evidence type="ECO:0000256" key="7">
    <source>
        <dbReference type="SAM" id="Phobius"/>
    </source>
</evidence>
<keyword evidence="11" id="KW-1185">Reference proteome</keyword>
<protein>
    <submittedName>
        <fullName evidence="10">Mechanosensitive ion channel protein MscS</fullName>
    </submittedName>
</protein>
<evidence type="ECO:0000256" key="2">
    <source>
        <dbReference type="ARBA" id="ARBA00008017"/>
    </source>
</evidence>
<feature type="transmembrane region" description="Helical" evidence="7">
    <location>
        <begin position="75"/>
        <end position="94"/>
    </location>
</feature>
<dbReference type="Pfam" id="PF21082">
    <property type="entry name" value="MS_channel_3rd"/>
    <property type="match status" value="1"/>
</dbReference>
<dbReference type="InterPro" id="IPR011066">
    <property type="entry name" value="MscS_channel_C_sf"/>
</dbReference>
<name>A0A3L9M0S9_9FLAO</name>
<keyword evidence="3" id="KW-1003">Cell membrane</keyword>
<dbReference type="PANTHER" id="PTHR30221">
    <property type="entry name" value="SMALL-CONDUCTANCE MECHANOSENSITIVE CHANNEL"/>
    <property type="match status" value="1"/>
</dbReference>
<evidence type="ECO:0000256" key="4">
    <source>
        <dbReference type="ARBA" id="ARBA00022692"/>
    </source>
</evidence>
<dbReference type="InterPro" id="IPR006685">
    <property type="entry name" value="MscS_channel_2nd"/>
</dbReference>
<dbReference type="InterPro" id="IPR045275">
    <property type="entry name" value="MscS_archaea/bacteria_type"/>
</dbReference>
<dbReference type="Gene3D" id="2.30.30.60">
    <property type="match status" value="1"/>
</dbReference>
<dbReference type="PANTHER" id="PTHR30221:SF1">
    <property type="entry name" value="SMALL-CONDUCTANCE MECHANOSENSITIVE CHANNEL"/>
    <property type="match status" value="1"/>
</dbReference>
<dbReference type="InterPro" id="IPR011014">
    <property type="entry name" value="MscS_channel_TM-2"/>
</dbReference>
<dbReference type="Proteomes" id="UP000275348">
    <property type="component" value="Unassembled WGS sequence"/>
</dbReference>
<evidence type="ECO:0000259" key="8">
    <source>
        <dbReference type="Pfam" id="PF00924"/>
    </source>
</evidence>
<dbReference type="SUPFAM" id="SSF82861">
    <property type="entry name" value="Mechanosensitive channel protein MscS (YggB), transmembrane region"/>
    <property type="match status" value="1"/>
</dbReference>
<evidence type="ECO:0000313" key="11">
    <source>
        <dbReference type="Proteomes" id="UP000275348"/>
    </source>
</evidence>
<organism evidence="10 11">
    <name type="scientific">Faecalibacter macacae</name>
    <dbReference type="NCBI Taxonomy" id="1859289"/>
    <lineage>
        <taxon>Bacteria</taxon>
        <taxon>Pseudomonadati</taxon>
        <taxon>Bacteroidota</taxon>
        <taxon>Flavobacteriia</taxon>
        <taxon>Flavobacteriales</taxon>
        <taxon>Weeksellaceae</taxon>
        <taxon>Faecalibacter</taxon>
    </lineage>
</organism>
<feature type="transmembrane region" description="Helical" evidence="7">
    <location>
        <begin position="35"/>
        <end position="54"/>
    </location>
</feature>
<dbReference type="GO" id="GO:0005886">
    <property type="term" value="C:plasma membrane"/>
    <property type="evidence" value="ECO:0007669"/>
    <property type="project" value="UniProtKB-SubCell"/>
</dbReference>
<gene>
    <name evidence="10" type="ORF">EAH69_12550</name>
</gene>
<dbReference type="InterPro" id="IPR023408">
    <property type="entry name" value="MscS_beta-dom_sf"/>
</dbReference>
<dbReference type="Gene3D" id="3.30.70.100">
    <property type="match status" value="1"/>
</dbReference>
<evidence type="ECO:0000313" key="10">
    <source>
        <dbReference type="EMBL" id="RLZ06760.1"/>
    </source>
</evidence>
<keyword evidence="5 7" id="KW-1133">Transmembrane helix</keyword>
<dbReference type="SUPFAM" id="SSF82689">
    <property type="entry name" value="Mechanosensitive channel protein MscS (YggB), C-terminal domain"/>
    <property type="match status" value="1"/>
</dbReference>
<dbReference type="InterPro" id="IPR049278">
    <property type="entry name" value="MS_channel_C"/>
</dbReference>
<dbReference type="Gene3D" id="1.10.287.1260">
    <property type="match status" value="1"/>
</dbReference>
<dbReference type="Pfam" id="PF00924">
    <property type="entry name" value="MS_channel_2nd"/>
    <property type="match status" value="1"/>
</dbReference>
<dbReference type="GO" id="GO:0008381">
    <property type="term" value="F:mechanosensitive monoatomic ion channel activity"/>
    <property type="evidence" value="ECO:0007669"/>
    <property type="project" value="InterPro"/>
</dbReference>
<sequence>MQENEPVDSLKDVIETPLRDLEYVTNLLITKGSEIGWSLVSAILTLTVGFWLANRIRKIVEKRMIARDVDLSIRTFLIPIINIVLKVIIVIFVVDRLGLNASGFIAAIGGVGLAVGLALQGSLSNFAAGILIIIFKPFKVGDYIISQGLEGTVESISILNTKLATAKGQVITLPNGNLFNNPITNYSVKEFRRLDVNIGISYDDDFEEAQKVILEVLRKEELVEKDQNMTVEILEFADSSVNLAVRCMIKNENYWTAYWRLHRNIKYALDKNNISIPYPHTEMIVRNSSNDQLPIND</sequence>
<keyword evidence="4 7" id="KW-0812">Transmembrane</keyword>
<comment type="caution">
    <text evidence="10">The sequence shown here is derived from an EMBL/GenBank/DDBJ whole genome shotgun (WGS) entry which is preliminary data.</text>
</comment>
<evidence type="ECO:0000256" key="5">
    <source>
        <dbReference type="ARBA" id="ARBA00022989"/>
    </source>
</evidence>
<keyword evidence="6 7" id="KW-0472">Membrane</keyword>
<proteinExistence type="inferred from homology"/>
<dbReference type="AlphaFoldDB" id="A0A3L9M0S9"/>
<feature type="transmembrane region" description="Helical" evidence="7">
    <location>
        <begin position="106"/>
        <end position="135"/>
    </location>
</feature>
<dbReference type="EMBL" id="RDOJ01000022">
    <property type="protein sequence ID" value="RLZ06760.1"/>
    <property type="molecule type" value="Genomic_DNA"/>
</dbReference>
<comment type="subcellular location">
    <subcellularLocation>
        <location evidence="1">Cell membrane</location>
        <topology evidence="1">Multi-pass membrane protein</topology>
    </subcellularLocation>
</comment>
<dbReference type="OrthoDB" id="9809206at2"/>
<accession>A0A3L9M0S9</accession>
<comment type="similarity">
    <text evidence="2">Belongs to the MscS (TC 1.A.23) family.</text>
</comment>
<feature type="domain" description="Mechanosensitive ion channel MscS" evidence="8">
    <location>
        <begin position="122"/>
        <end position="187"/>
    </location>
</feature>
<dbReference type="RefSeq" id="WP_121935558.1">
    <property type="nucleotide sequence ID" value="NZ_RDOJ01000022.1"/>
</dbReference>
<reference evidence="10 11" key="1">
    <citation type="submission" date="2018-10" db="EMBL/GenBank/DDBJ databases">
        <authorList>
            <person name="Chen X."/>
        </authorList>
    </citation>
    <scope>NUCLEOTIDE SEQUENCE [LARGE SCALE GENOMIC DNA]</scope>
    <source>
        <strain evidence="10 11">YIM 102668</strain>
    </source>
</reference>